<gene>
    <name evidence="7 9" type="primary">tgt</name>
    <name evidence="9" type="ORF">EZH22_20295</name>
</gene>
<feature type="region of interest" description="RNA binding; important for wobble base 34 recognition" evidence="7">
    <location>
        <begin position="278"/>
        <end position="282"/>
    </location>
</feature>
<keyword evidence="2 7" id="KW-0328">Glycosyltransferase</keyword>
<dbReference type="GO" id="GO:0005829">
    <property type="term" value="C:cytosol"/>
    <property type="evidence" value="ECO:0007669"/>
    <property type="project" value="TreeGrafter"/>
</dbReference>
<dbReference type="SUPFAM" id="SSF51713">
    <property type="entry name" value="tRNA-guanine transglycosylase"/>
    <property type="match status" value="1"/>
</dbReference>
<dbReference type="InterPro" id="IPR036511">
    <property type="entry name" value="TGT-like_sf"/>
</dbReference>
<dbReference type="PANTHER" id="PTHR46499:SF1">
    <property type="entry name" value="QUEUINE TRNA-RIBOSYLTRANSFERASE"/>
    <property type="match status" value="1"/>
</dbReference>
<feature type="binding site" evidence="7">
    <location>
        <position position="152"/>
    </location>
    <ligand>
        <name>substrate</name>
    </ligand>
</feature>
<dbReference type="AlphaFoldDB" id="A0A974SII6"/>
<comment type="caution">
    <text evidence="7">Lacks conserved residue(s) required for the propagation of feature annotation.</text>
</comment>
<evidence type="ECO:0000256" key="1">
    <source>
        <dbReference type="ARBA" id="ARBA00004691"/>
    </source>
</evidence>
<dbReference type="HAMAP" id="MF_00168">
    <property type="entry name" value="Q_tRNA_Tgt"/>
    <property type="match status" value="1"/>
</dbReference>
<feature type="binding site" evidence="7">
    <location>
        <position position="196"/>
    </location>
    <ligand>
        <name>substrate</name>
    </ligand>
</feature>
<accession>A0A974SII6</accession>
<evidence type="ECO:0000259" key="8">
    <source>
        <dbReference type="Pfam" id="PF01702"/>
    </source>
</evidence>
<dbReference type="GO" id="GO:0008616">
    <property type="term" value="P:tRNA queuosine(34) biosynthetic process"/>
    <property type="evidence" value="ECO:0007669"/>
    <property type="project" value="UniProtKB-UniRule"/>
</dbReference>
<reference evidence="9 10" key="1">
    <citation type="submission" date="2020-10" db="EMBL/GenBank/DDBJ databases">
        <title>Degradation of 1,4-Dioxane by Xanthobacter sp. YN2, via a Novel Group-2 Soluble Di-Iron Monooxygenase.</title>
        <authorList>
            <person name="Ma F."/>
            <person name="Wang Y."/>
            <person name="Yang J."/>
            <person name="Guo H."/>
            <person name="Su D."/>
            <person name="Yu L."/>
        </authorList>
    </citation>
    <scope>NUCLEOTIDE SEQUENCE [LARGE SCALE GENOMIC DNA]</scope>
    <source>
        <strain evidence="9 10">YN2</strain>
    </source>
</reference>
<keyword evidence="3 7" id="KW-0808">Transferase</keyword>
<evidence type="ECO:0000256" key="6">
    <source>
        <dbReference type="ARBA" id="ARBA00050112"/>
    </source>
</evidence>
<feature type="binding site" evidence="7">
    <location>
        <position position="223"/>
    </location>
    <ligand>
        <name>substrate</name>
    </ligand>
</feature>
<dbReference type="EC" id="2.4.2.29" evidence="7"/>
<protein>
    <recommendedName>
        <fullName evidence="7">Queuine tRNA-ribosyltransferase</fullName>
        <ecNumber evidence="7">2.4.2.29</ecNumber>
    </recommendedName>
    <alternativeName>
        <fullName evidence="7">Guanine insertion enzyme</fullName>
    </alternativeName>
    <alternativeName>
        <fullName evidence="7">tRNA-guanine transglycosylase</fullName>
    </alternativeName>
</protein>
<keyword evidence="10" id="KW-1185">Reference proteome</keyword>
<dbReference type="InterPro" id="IPR002616">
    <property type="entry name" value="tRNA_ribo_trans-like"/>
</dbReference>
<dbReference type="Pfam" id="PF01702">
    <property type="entry name" value="TGT"/>
    <property type="match status" value="1"/>
</dbReference>
<evidence type="ECO:0000256" key="2">
    <source>
        <dbReference type="ARBA" id="ARBA00022676"/>
    </source>
</evidence>
<evidence type="ECO:0000256" key="4">
    <source>
        <dbReference type="ARBA" id="ARBA00022694"/>
    </source>
</evidence>
<dbReference type="GO" id="GO:0008479">
    <property type="term" value="F:tRNA-guanosine(34) queuine transglycosylase activity"/>
    <property type="evidence" value="ECO:0007669"/>
    <property type="project" value="UniProtKB-UniRule"/>
</dbReference>
<evidence type="ECO:0000313" key="9">
    <source>
        <dbReference type="EMBL" id="QRG05408.1"/>
    </source>
</evidence>
<proteinExistence type="inferred from homology"/>
<dbReference type="FunFam" id="3.20.20.105:FF:000001">
    <property type="entry name" value="Queuine tRNA-ribosyltransferase"/>
    <property type="match status" value="1"/>
</dbReference>
<dbReference type="RefSeq" id="WP_203192274.1">
    <property type="nucleotide sequence ID" value="NZ_CP063362.1"/>
</dbReference>
<comment type="function">
    <text evidence="7">Catalyzes the base-exchange of a guanine (G) residue with the queuine precursor 7-aminomethyl-7-deazaguanine (PreQ1) at position 34 (anticodon wobble position) in tRNAs with GU(N) anticodons (tRNA-Asp, -Asn, -His and -Tyr). Catalysis occurs through a double-displacement mechanism. The nucleophile active site attacks the C1' of nucleotide 34 to detach the guanine base from the RNA, forming a covalent enzyme-RNA intermediate. The proton acceptor active site deprotonates the incoming PreQ1, allowing a nucleophilic attack on the C1' of the ribose to form the product. After dissociation, two additional enzymatic reactions on the tRNA convert PreQ1 to queuine (Q), resulting in the hypermodified nucleoside queuosine (7-(((4,5-cis-dihydroxy-2-cyclopenten-1-yl)amino)methyl)-7-deazaguanosine).</text>
</comment>
<dbReference type="EMBL" id="CP063362">
    <property type="protein sequence ID" value="QRG05408.1"/>
    <property type="molecule type" value="Genomic_DNA"/>
</dbReference>
<organism evidence="9 10">
    <name type="scientific">Xanthobacter dioxanivorans</name>
    <dbReference type="NCBI Taxonomy" id="2528964"/>
    <lineage>
        <taxon>Bacteria</taxon>
        <taxon>Pseudomonadati</taxon>
        <taxon>Pseudomonadota</taxon>
        <taxon>Alphaproteobacteria</taxon>
        <taxon>Hyphomicrobiales</taxon>
        <taxon>Xanthobacteraceae</taxon>
        <taxon>Xanthobacter</taxon>
    </lineage>
</organism>
<feature type="active site" description="Nucleophile" evidence="7">
    <location>
        <position position="273"/>
    </location>
</feature>
<dbReference type="Gene3D" id="3.20.20.105">
    <property type="entry name" value="Queuine tRNA-ribosyltransferase-like"/>
    <property type="match status" value="1"/>
</dbReference>
<dbReference type="KEGG" id="xdi:EZH22_20295"/>
<comment type="catalytic activity">
    <reaction evidence="6 7">
        <text>7-aminomethyl-7-carbaguanine + guanosine(34) in tRNA = 7-aminomethyl-7-carbaguanosine(34) in tRNA + guanine</text>
        <dbReference type="Rhea" id="RHEA:24104"/>
        <dbReference type="Rhea" id="RHEA-COMP:10341"/>
        <dbReference type="Rhea" id="RHEA-COMP:10342"/>
        <dbReference type="ChEBI" id="CHEBI:16235"/>
        <dbReference type="ChEBI" id="CHEBI:58703"/>
        <dbReference type="ChEBI" id="CHEBI:74269"/>
        <dbReference type="ChEBI" id="CHEBI:82833"/>
        <dbReference type="EC" id="2.4.2.29"/>
    </reaction>
</comment>
<dbReference type="InterPro" id="IPR050076">
    <property type="entry name" value="ArchSynthase1/Queuine_TRR"/>
</dbReference>
<keyword evidence="4 7" id="KW-0819">tRNA processing</keyword>
<sequence>MTRPLSADSFSFTLSATCGAARTGLVSTPRGAVRTPAFMPVGTAATVKGLYFDQVKAAGADIVLANTYHLMLRPGAERIARLGGLHAFMRWDGPILTDSGGFQVMSLSGLRKMSEQGVTFRSHVDGAYFEMSPERSVEIQGLLGADIQMQLDECVRLPCADEEAERAMRLSLRWAERSRRAFETQPKGRALFGIVQGGAVPTLRVESARALADMDFPGYSIGGLAVGEPQEVMLAMIETVEPHLPAGKPRYLMGVGTPDDLLESVARGIDMFDCVMPTRSGRHAQAFTRFGRLNLKNARHAEDPRPLDETSDCPALRDYSRAYLHHLVRCEEMLGSMLLTWANVHYYQQLMAGARAAIAAGRYGDYVAEVKEGWARGDLPVWAG</sequence>
<dbReference type="PANTHER" id="PTHR46499">
    <property type="entry name" value="QUEUINE TRNA-RIBOSYLTRANSFERASE"/>
    <property type="match status" value="1"/>
</dbReference>
<evidence type="ECO:0000256" key="5">
    <source>
        <dbReference type="ARBA" id="ARBA00022785"/>
    </source>
</evidence>
<dbReference type="NCBIfam" id="TIGR00430">
    <property type="entry name" value="Q_tRNA_tgt"/>
    <property type="match status" value="1"/>
</dbReference>
<feature type="binding site" evidence="7">
    <location>
        <begin position="98"/>
        <end position="102"/>
    </location>
    <ligand>
        <name>substrate</name>
    </ligand>
</feature>
<keyword evidence="5 7" id="KW-0671">Queuosine biosynthesis</keyword>
<dbReference type="InterPro" id="IPR004803">
    <property type="entry name" value="TGT"/>
</dbReference>
<feature type="domain" description="tRNA-guanine(15) transglycosylase-like" evidence="8">
    <location>
        <begin position="20"/>
        <end position="373"/>
    </location>
</feature>
<name>A0A974SII6_9HYPH</name>
<feature type="region of interest" description="RNA binding" evidence="7">
    <location>
        <begin position="254"/>
        <end position="260"/>
    </location>
</feature>
<evidence type="ECO:0000256" key="3">
    <source>
        <dbReference type="ARBA" id="ARBA00022679"/>
    </source>
</evidence>
<evidence type="ECO:0000256" key="7">
    <source>
        <dbReference type="HAMAP-Rule" id="MF_00168"/>
    </source>
</evidence>
<dbReference type="Proteomes" id="UP000596427">
    <property type="component" value="Chromosome"/>
</dbReference>
<comment type="subunit">
    <text evidence="7">Homodimer. Within each dimer, one monomer is responsible for RNA recognition and catalysis, while the other monomer binds to the replacement base PreQ1.</text>
</comment>
<feature type="active site" description="Proton acceptor" evidence="7">
    <location>
        <position position="98"/>
    </location>
</feature>
<comment type="pathway">
    <text evidence="1 7">tRNA modification; tRNA-queuosine biosynthesis.</text>
</comment>
<evidence type="ECO:0000313" key="10">
    <source>
        <dbReference type="Proteomes" id="UP000596427"/>
    </source>
</evidence>
<dbReference type="NCBIfam" id="TIGR00449">
    <property type="entry name" value="tgt_general"/>
    <property type="match status" value="1"/>
</dbReference>
<comment type="similarity">
    <text evidence="7">Belongs to the queuine tRNA-ribosyltransferase family.</text>
</comment>